<dbReference type="AlphaFoldDB" id="A0A0G1NJV8"/>
<dbReference type="PROSITE" id="PS00409">
    <property type="entry name" value="PROKAR_NTER_METHYL"/>
    <property type="match status" value="1"/>
</dbReference>
<dbReference type="PATRIC" id="fig|1618732.3.peg.774"/>
<dbReference type="EMBL" id="LCLS01000025">
    <property type="protein sequence ID" value="KKU20879.1"/>
    <property type="molecule type" value="Genomic_DNA"/>
</dbReference>
<evidence type="ECO:0000256" key="4">
    <source>
        <dbReference type="ARBA" id="ARBA00022989"/>
    </source>
</evidence>
<dbReference type="PANTHER" id="PTHR30093">
    <property type="entry name" value="GENERAL SECRETION PATHWAY PROTEIN G"/>
    <property type="match status" value="1"/>
</dbReference>
<evidence type="ECO:0000256" key="2">
    <source>
        <dbReference type="ARBA" id="ARBA00022481"/>
    </source>
</evidence>
<evidence type="ECO:0000313" key="8">
    <source>
        <dbReference type="Proteomes" id="UP000034107"/>
    </source>
</evidence>
<evidence type="ECO:0000313" key="7">
    <source>
        <dbReference type="EMBL" id="KKU20879.1"/>
    </source>
</evidence>
<comment type="subcellular location">
    <subcellularLocation>
        <location evidence="1">Membrane</location>
        <topology evidence="1">Single-pass membrane protein</topology>
    </subcellularLocation>
</comment>
<accession>A0A0G1NJV8</accession>
<dbReference type="Gene3D" id="3.30.700.10">
    <property type="entry name" value="Glycoprotein, Type 4 Pilin"/>
    <property type="match status" value="1"/>
</dbReference>
<dbReference type="GO" id="GO:0015628">
    <property type="term" value="P:protein secretion by the type II secretion system"/>
    <property type="evidence" value="ECO:0007669"/>
    <property type="project" value="InterPro"/>
</dbReference>
<evidence type="ECO:0000256" key="5">
    <source>
        <dbReference type="ARBA" id="ARBA00023136"/>
    </source>
</evidence>
<keyword evidence="2" id="KW-0488">Methylation</keyword>
<organism evidence="7 8">
    <name type="scientific">Candidatus Nomurabacteria bacterium GW2011_GWA1_46_11</name>
    <dbReference type="NCBI Taxonomy" id="1618732"/>
    <lineage>
        <taxon>Bacteria</taxon>
        <taxon>Candidatus Nomuraibacteriota</taxon>
    </lineage>
</organism>
<dbReference type="GO" id="GO:0016020">
    <property type="term" value="C:membrane"/>
    <property type="evidence" value="ECO:0007669"/>
    <property type="project" value="UniProtKB-SubCell"/>
</dbReference>
<reference evidence="7 8" key="1">
    <citation type="journal article" date="2015" name="Nature">
        <title>rRNA introns, odd ribosomes, and small enigmatic genomes across a large radiation of phyla.</title>
        <authorList>
            <person name="Brown C.T."/>
            <person name="Hug L.A."/>
            <person name="Thomas B.C."/>
            <person name="Sharon I."/>
            <person name="Castelle C.J."/>
            <person name="Singh A."/>
            <person name="Wilkins M.J."/>
            <person name="Williams K.H."/>
            <person name="Banfield J.F."/>
        </authorList>
    </citation>
    <scope>NUCLEOTIDE SEQUENCE [LARGE SCALE GENOMIC DNA]</scope>
</reference>
<dbReference type="PRINTS" id="PR00813">
    <property type="entry name" value="BCTERIALGSPG"/>
</dbReference>
<protein>
    <submittedName>
        <fullName evidence="7">Fimbrial protein pilin</fullName>
    </submittedName>
</protein>
<dbReference type="Pfam" id="PF07963">
    <property type="entry name" value="N_methyl"/>
    <property type="match status" value="1"/>
</dbReference>
<dbReference type="Proteomes" id="UP000034107">
    <property type="component" value="Unassembled WGS sequence"/>
</dbReference>
<sequence length="131" mass="14200">MQKKSIQGFTLIEMLIVIAVISILAGIVLVGVTGFQETARDTKRIGDLRGVQNSLELYYTRCGFYPQTTGGGANCSGGTNITTWAQLAQAMKSVGIISDESKLPVDPKDANDEYAYESPDGFVYVLRVTLE</sequence>
<feature type="transmembrane region" description="Helical" evidence="6">
    <location>
        <begin position="12"/>
        <end position="35"/>
    </location>
</feature>
<evidence type="ECO:0000256" key="3">
    <source>
        <dbReference type="ARBA" id="ARBA00022692"/>
    </source>
</evidence>
<name>A0A0G1NJV8_9BACT</name>
<gene>
    <name evidence="7" type="ORF">UX31_C0025G0001</name>
</gene>
<proteinExistence type="predicted"/>
<keyword evidence="5 6" id="KW-0472">Membrane</keyword>
<dbReference type="InterPro" id="IPR000983">
    <property type="entry name" value="Bac_GSPG_pilin"/>
</dbReference>
<dbReference type="PANTHER" id="PTHR30093:SF44">
    <property type="entry name" value="TYPE II SECRETION SYSTEM CORE PROTEIN G"/>
    <property type="match status" value="1"/>
</dbReference>
<dbReference type="InterPro" id="IPR045584">
    <property type="entry name" value="Pilin-like"/>
</dbReference>
<dbReference type="SUPFAM" id="SSF54523">
    <property type="entry name" value="Pili subunits"/>
    <property type="match status" value="1"/>
</dbReference>
<dbReference type="GO" id="GO:0015627">
    <property type="term" value="C:type II protein secretion system complex"/>
    <property type="evidence" value="ECO:0007669"/>
    <property type="project" value="InterPro"/>
</dbReference>
<comment type="caution">
    <text evidence="7">The sequence shown here is derived from an EMBL/GenBank/DDBJ whole genome shotgun (WGS) entry which is preliminary data.</text>
</comment>
<dbReference type="InterPro" id="IPR012902">
    <property type="entry name" value="N_methyl_site"/>
</dbReference>
<evidence type="ECO:0000256" key="6">
    <source>
        <dbReference type="SAM" id="Phobius"/>
    </source>
</evidence>
<keyword evidence="4 6" id="KW-1133">Transmembrane helix</keyword>
<keyword evidence="3 6" id="KW-0812">Transmembrane</keyword>
<dbReference type="NCBIfam" id="TIGR02532">
    <property type="entry name" value="IV_pilin_GFxxxE"/>
    <property type="match status" value="1"/>
</dbReference>
<feature type="non-terminal residue" evidence="7">
    <location>
        <position position="131"/>
    </location>
</feature>
<evidence type="ECO:0000256" key="1">
    <source>
        <dbReference type="ARBA" id="ARBA00004167"/>
    </source>
</evidence>